<accession>A0A3B1E8C5</accession>
<organism evidence="1">
    <name type="scientific">hydrothermal vent metagenome</name>
    <dbReference type="NCBI Taxonomy" id="652676"/>
    <lineage>
        <taxon>unclassified sequences</taxon>
        <taxon>metagenomes</taxon>
        <taxon>ecological metagenomes</taxon>
    </lineage>
</organism>
<evidence type="ECO:0000313" key="1">
    <source>
        <dbReference type="EMBL" id="VAX41097.1"/>
    </source>
</evidence>
<name>A0A3B1E8C5_9ZZZZ</name>
<sequence length="527" mass="57352">AAGGRVRGQRCAAACIGNDRELKEAEMGQMTASVDGVGNVLGLGEVQELLAAHEVTTKPTLALMWRYYRNPMSLSRSGDAQRYDMGQRVGLPTRLIGRHDSGIDDRSRSREIVIENDIAWRIHTMVDFMFGKPVRLLSTARDEASRERIERMLDAIWEGSGGILLLQEMALLGHVYGHVDLVVRVDEPRLRRLAGTGDGEDPWFVRESIGVEVIEPTRGVPVVREGDWRELDGYVIHAGGEEPGEGARRGPIGEWLESWKRGKAGGSGGPWGLKGPAPASGVTEVFSTMGRRVFVDGELVEEEAFGLLGGRVPVVHVQNQAQPYRYGGLSEVEPLIPLQDELNTRLSDRASRVTMQSFKMYLAKGVEGFDKVPVGPGQIWSTDNPDASVQAFGGDASSPSEEAHINEVRNAMDKTSGVPPLATGVVQGRVGNLSSANALKITLIGLLAKTERKRVSYGRGLAEASRMILTALDAAGVMETDPRDRGVRLEWPDPLPTDVVEETLAAKRKVELGVPTRRVLDELGYVA</sequence>
<feature type="non-terminal residue" evidence="1">
    <location>
        <position position="1"/>
    </location>
</feature>
<protein>
    <recommendedName>
        <fullName evidence="2">Phage portal protein</fullName>
    </recommendedName>
</protein>
<feature type="non-terminal residue" evidence="1">
    <location>
        <position position="527"/>
    </location>
</feature>
<proteinExistence type="predicted"/>
<dbReference type="AlphaFoldDB" id="A0A3B1E8C5"/>
<evidence type="ECO:0008006" key="2">
    <source>
        <dbReference type="Google" id="ProtNLM"/>
    </source>
</evidence>
<reference evidence="1" key="1">
    <citation type="submission" date="2018-06" db="EMBL/GenBank/DDBJ databases">
        <authorList>
            <person name="Zhirakovskaya E."/>
        </authorList>
    </citation>
    <scope>NUCLEOTIDE SEQUENCE</scope>
</reference>
<dbReference type="InterPro" id="IPR021145">
    <property type="entry name" value="Portal_protein_SPP1_Gp6-like"/>
</dbReference>
<dbReference type="EMBL" id="UOGK01000490">
    <property type="protein sequence ID" value="VAX41097.1"/>
    <property type="molecule type" value="Genomic_DNA"/>
</dbReference>
<dbReference type="Pfam" id="PF05133">
    <property type="entry name" value="SPP1_portal"/>
    <property type="match status" value="1"/>
</dbReference>
<gene>
    <name evidence="1" type="ORF">MNBD_PLANCTO03-560</name>
</gene>